<comment type="subcellular location">
    <subcellularLocation>
        <location evidence="1 12">Cytoplasm</location>
    </subcellularLocation>
</comment>
<dbReference type="PANTHER" id="PTHR48109">
    <property type="entry name" value="DIHYDROOROTATE DEHYDROGENASE (QUINONE), MITOCHONDRIAL-RELATED"/>
    <property type="match status" value="1"/>
</dbReference>
<comment type="catalytic activity">
    <reaction evidence="11">
        <text>(S)-dihydroorotate + NAD(+) = orotate + NADH + H(+)</text>
        <dbReference type="Rhea" id="RHEA:13513"/>
        <dbReference type="ChEBI" id="CHEBI:15378"/>
        <dbReference type="ChEBI" id="CHEBI:30839"/>
        <dbReference type="ChEBI" id="CHEBI:30864"/>
        <dbReference type="ChEBI" id="CHEBI:57540"/>
        <dbReference type="ChEBI" id="CHEBI:57945"/>
        <dbReference type="EC" id="1.3.1.14"/>
    </reaction>
</comment>
<feature type="binding site" evidence="12">
    <location>
        <position position="119"/>
    </location>
    <ligand>
        <name>FMN</name>
        <dbReference type="ChEBI" id="CHEBI:58210"/>
    </ligand>
</feature>
<feature type="binding site" evidence="12">
    <location>
        <begin position="63"/>
        <end position="64"/>
    </location>
    <ligand>
        <name>FMN</name>
        <dbReference type="ChEBI" id="CHEBI:58210"/>
    </ligand>
</feature>
<dbReference type="UniPathway" id="UPA00070"/>
<keyword evidence="5 12" id="KW-0963">Cytoplasm</keyword>
<dbReference type="Pfam" id="PF01180">
    <property type="entry name" value="DHO_dh"/>
    <property type="match status" value="1"/>
</dbReference>
<dbReference type="PROSITE" id="PS00912">
    <property type="entry name" value="DHODEHASE_2"/>
    <property type="match status" value="1"/>
</dbReference>
<comment type="subunit">
    <text evidence="4">Heterotetramer of 2 PyrK and 2 PyrD type B subunits.</text>
</comment>
<name>A0A133RZN3_STRMT</name>
<dbReference type="Gene3D" id="3.20.20.70">
    <property type="entry name" value="Aldolase class I"/>
    <property type="match status" value="1"/>
</dbReference>
<keyword evidence="7 12" id="KW-0288">FMN</keyword>
<keyword evidence="6 12" id="KW-0285">Flavoprotein</keyword>
<feature type="binding site" evidence="12">
    <location>
        <position position="147"/>
    </location>
    <ligand>
        <name>FMN</name>
        <dbReference type="ChEBI" id="CHEBI:58210"/>
    </ligand>
</feature>
<dbReference type="AlphaFoldDB" id="A0A133RZN3"/>
<dbReference type="PIRSF" id="PIRSF000164">
    <property type="entry name" value="DHO_oxidase"/>
    <property type="match status" value="1"/>
</dbReference>
<dbReference type="FunFam" id="3.20.20.70:FF:000069">
    <property type="entry name" value="Dihydroorotate dehydrogenase"/>
    <property type="match status" value="1"/>
</dbReference>
<dbReference type="NCBIfam" id="TIGR01037">
    <property type="entry name" value="pyrD_sub1_fam"/>
    <property type="match status" value="1"/>
</dbReference>
<feature type="binding site" evidence="12">
    <location>
        <position position="213"/>
    </location>
    <ligand>
        <name>FMN</name>
        <dbReference type="ChEBI" id="CHEBI:58210"/>
    </ligand>
</feature>
<comment type="function">
    <text evidence="12">Catalyzes the conversion of dihydroorotate to orotate.</text>
</comment>
<dbReference type="HAMAP" id="MF_00224">
    <property type="entry name" value="DHO_dh_type1"/>
    <property type="match status" value="1"/>
</dbReference>
<dbReference type="GO" id="GO:0004589">
    <property type="term" value="F:dihydroorotate dehydrogenase (NAD+) activity"/>
    <property type="evidence" value="ECO:0007669"/>
    <property type="project" value="UniProtKB-EC"/>
</dbReference>
<dbReference type="GO" id="GO:0006207">
    <property type="term" value="P:'de novo' pyrimidine nucleobase biosynthetic process"/>
    <property type="evidence" value="ECO:0007669"/>
    <property type="project" value="InterPro"/>
</dbReference>
<reference evidence="14 15" key="1">
    <citation type="submission" date="2016-01" db="EMBL/GenBank/DDBJ databases">
        <authorList>
            <person name="Oliw E.H."/>
        </authorList>
    </citation>
    <scope>NUCLEOTIDE SEQUENCE [LARGE SCALE GENOMIC DNA]</scope>
    <source>
        <strain evidence="14 15">CMW7705B</strain>
    </source>
</reference>
<dbReference type="InterPro" id="IPR024920">
    <property type="entry name" value="Dihydroorotate_DH_1"/>
</dbReference>
<evidence type="ECO:0000313" key="15">
    <source>
        <dbReference type="Proteomes" id="UP000070065"/>
    </source>
</evidence>
<dbReference type="PANTHER" id="PTHR48109:SF1">
    <property type="entry name" value="DIHYDROOROTATE DEHYDROGENASE (FUMARATE)"/>
    <property type="match status" value="1"/>
</dbReference>
<gene>
    <name evidence="12" type="primary">pyrD</name>
    <name evidence="14" type="ORF">HMPREF3228_00840</name>
</gene>
<comment type="similarity">
    <text evidence="3 12">Belongs to the dihydroorotate dehydrogenase family. Type 1 subfamily.</text>
</comment>
<feature type="active site" description="Nucleophile" evidence="12">
    <location>
        <position position="150"/>
    </location>
</feature>
<evidence type="ECO:0000256" key="7">
    <source>
        <dbReference type="ARBA" id="ARBA00022643"/>
    </source>
</evidence>
<feature type="binding site" evidence="12">
    <location>
        <position position="187"/>
    </location>
    <ligand>
        <name>FMN</name>
        <dbReference type="ChEBI" id="CHEBI:58210"/>
    </ligand>
</feature>
<evidence type="ECO:0000256" key="6">
    <source>
        <dbReference type="ARBA" id="ARBA00022630"/>
    </source>
</evidence>
<accession>A0A133RZN3</accession>
<sequence length="328" mass="35079">MALFSAQEQLYYKEKIMTRNRLQVSLPGLDLKNPIIPASGCFGFGQEYAKYYDLDLLGSIMIKATTLEPRFGNPTPRVAETPAGMLNAIGLQNPGLEVVLAEKLPWLEREYPNLPIIANVAGFSKQEYAAVSHGISKAANVKAIELNISCPNVDHCNHGLLIGQDPDLAYDVVKAAVEASDVPVYVKLTPSVTDIVTVAKAAEDAGASGLTMINTLVGMRFDLKTRKPILANGTGGMSGPAVFPVALKLIRQVAQTTDLPIIGMGGVDSAEAALEMYLAGASAIGVGTANFTNPYACPDIIENLPKVMDKYGISSLENLRKEVKESLR</sequence>
<dbReference type="InterPro" id="IPR049622">
    <property type="entry name" value="Dihydroorotate_DH_I"/>
</dbReference>
<dbReference type="InterPro" id="IPR050074">
    <property type="entry name" value="DHO_dehydrogenase"/>
</dbReference>
<evidence type="ECO:0000256" key="2">
    <source>
        <dbReference type="ARBA" id="ARBA00004715"/>
    </source>
</evidence>
<keyword evidence="8 12" id="KW-0665">Pyrimidine biosynthesis</keyword>
<evidence type="ECO:0000256" key="9">
    <source>
        <dbReference type="ARBA" id="ARBA00023002"/>
    </source>
</evidence>
<evidence type="ECO:0000256" key="5">
    <source>
        <dbReference type="ARBA" id="ARBA00022490"/>
    </source>
</evidence>
<evidence type="ECO:0000259" key="13">
    <source>
        <dbReference type="Pfam" id="PF01180"/>
    </source>
</evidence>
<dbReference type="Proteomes" id="UP000070065">
    <property type="component" value="Unassembled WGS sequence"/>
</dbReference>
<evidence type="ECO:0000256" key="4">
    <source>
        <dbReference type="ARBA" id="ARBA00011669"/>
    </source>
</evidence>
<dbReference type="RefSeq" id="WP_161800610.1">
    <property type="nucleotide sequence ID" value="NZ_KQ957869.1"/>
</dbReference>
<evidence type="ECO:0000256" key="8">
    <source>
        <dbReference type="ARBA" id="ARBA00022975"/>
    </source>
</evidence>
<dbReference type="InterPro" id="IPR013785">
    <property type="entry name" value="Aldolase_TIM"/>
</dbReference>
<dbReference type="InterPro" id="IPR001295">
    <property type="entry name" value="Dihydroorotate_DH_CS"/>
</dbReference>
<keyword evidence="10" id="KW-0520">NAD</keyword>
<dbReference type="NCBIfam" id="NF005574">
    <property type="entry name" value="PRK07259.1"/>
    <property type="match status" value="1"/>
</dbReference>
<evidence type="ECO:0000256" key="11">
    <source>
        <dbReference type="ARBA" id="ARBA00048996"/>
    </source>
</evidence>
<protein>
    <recommendedName>
        <fullName evidence="12">Dihydroorotate dehydrogenase</fullName>
        <shortName evidence="12">DHOD</shortName>
        <shortName evidence="12">DHODase</shortName>
        <shortName evidence="12">DHOdehase</shortName>
        <ecNumber evidence="12">1.3.-.-</ecNumber>
    </recommendedName>
</protein>
<feature type="domain" description="Dihydroorotate dehydrogenase catalytic" evidence="13">
    <location>
        <begin position="22"/>
        <end position="308"/>
    </location>
</feature>
<feature type="binding site" evidence="12">
    <location>
        <begin position="87"/>
        <end position="91"/>
    </location>
    <ligand>
        <name>substrate</name>
    </ligand>
</feature>
<organism evidence="14 15">
    <name type="scientific">Streptococcus mitis</name>
    <dbReference type="NCBI Taxonomy" id="28037"/>
    <lineage>
        <taxon>Bacteria</taxon>
        <taxon>Bacillati</taxon>
        <taxon>Bacillota</taxon>
        <taxon>Bacilli</taxon>
        <taxon>Lactobacillales</taxon>
        <taxon>Streptococcaceae</taxon>
        <taxon>Streptococcus</taxon>
        <taxon>Streptococcus mitis group</taxon>
    </lineage>
</organism>
<evidence type="ECO:0000256" key="3">
    <source>
        <dbReference type="ARBA" id="ARBA00008008"/>
    </source>
</evidence>
<feature type="binding site" evidence="12">
    <location>
        <begin position="265"/>
        <end position="266"/>
    </location>
    <ligand>
        <name>FMN</name>
        <dbReference type="ChEBI" id="CHEBI:58210"/>
    </ligand>
</feature>
<feature type="binding site" evidence="12">
    <location>
        <position position="39"/>
    </location>
    <ligand>
        <name>FMN</name>
        <dbReference type="ChEBI" id="CHEBI:58210"/>
    </ligand>
</feature>
<dbReference type="GO" id="GO:0005737">
    <property type="term" value="C:cytoplasm"/>
    <property type="evidence" value="ECO:0007669"/>
    <property type="project" value="UniProtKB-SubCell"/>
</dbReference>
<dbReference type="CDD" id="cd04740">
    <property type="entry name" value="DHOD_1B_like"/>
    <property type="match status" value="1"/>
</dbReference>
<evidence type="ECO:0000256" key="10">
    <source>
        <dbReference type="ARBA" id="ARBA00023027"/>
    </source>
</evidence>
<comment type="catalytic activity">
    <reaction evidence="12">
        <text>(S)-dihydroorotate + A = orotate + AH2</text>
        <dbReference type="Rhea" id="RHEA:18073"/>
        <dbReference type="ChEBI" id="CHEBI:13193"/>
        <dbReference type="ChEBI" id="CHEBI:17499"/>
        <dbReference type="ChEBI" id="CHEBI:30839"/>
        <dbReference type="ChEBI" id="CHEBI:30864"/>
    </reaction>
</comment>
<dbReference type="EC" id="1.3.-.-" evidence="12"/>
<evidence type="ECO:0000256" key="1">
    <source>
        <dbReference type="ARBA" id="ARBA00004496"/>
    </source>
</evidence>
<feature type="binding site" evidence="12">
    <location>
        <position position="239"/>
    </location>
    <ligand>
        <name>FMN</name>
        <dbReference type="ChEBI" id="CHEBI:58210"/>
    </ligand>
</feature>
<feature type="binding site" evidence="12">
    <location>
        <position position="147"/>
    </location>
    <ligand>
        <name>substrate</name>
    </ligand>
</feature>
<dbReference type="GO" id="GO:0044205">
    <property type="term" value="P:'de novo' UMP biosynthetic process"/>
    <property type="evidence" value="ECO:0007669"/>
    <property type="project" value="UniProtKB-UniRule"/>
</dbReference>
<evidence type="ECO:0000313" key="14">
    <source>
        <dbReference type="EMBL" id="KXA61202.1"/>
    </source>
</evidence>
<proteinExistence type="inferred from homology"/>
<dbReference type="PATRIC" id="fig|28037.231.peg.833"/>
<dbReference type="PROSITE" id="PS00911">
    <property type="entry name" value="DHODEHASE_1"/>
    <property type="match status" value="1"/>
</dbReference>
<dbReference type="InterPro" id="IPR005720">
    <property type="entry name" value="Dihydroorotate_DH_cat"/>
</dbReference>
<comment type="caution">
    <text evidence="14">The sequence shown here is derived from an EMBL/GenBank/DDBJ whole genome shotgun (WGS) entry which is preliminary data.</text>
</comment>
<comment type="pathway">
    <text evidence="2">Pyrimidine metabolism; UMP biosynthesis via de novo pathway; orotate from (S)-dihydroorotate (NAD(+) route): step 1/1.</text>
</comment>
<comment type="cofactor">
    <cofactor evidence="12">
        <name>FMN</name>
        <dbReference type="ChEBI" id="CHEBI:58210"/>
    </cofactor>
    <text evidence="12">Binds 1 FMN per subunit.</text>
</comment>
<feature type="binding site" evidence="12">
    <location>
        <position position="63"/>
    </location>
    <ligand>
        <name>substrate</name>
    </ligand>
</feature>
<dbReference type="InterPro" id="IPR012135">
    <property type="entry name" value="Dihydroorotate_DH_1_2"/>
</dbReference>
<evidence type="ECO:0000256" key="12">
    <source>
        <dbReference type="HAMAP-Rule" id="MF_00224"/>
    </source>
</evidence>
<dbReference type="InterPro" id="IPR033888">
    <property type="entry name" value="DHOD_1B"/>
</dbReference>
<keyword evidence="9 12" id="KW-0560">Oxidoreductase</keyword>
<feature type="binding site" evidence="12">
    <location>
        <begin position="214"/>
        <end position="215"/>
    </location>
    <ligand>
        <name>substrate</name>
    </ligand>
</feature>
<dbReference type="SUPFAM" id="SSF51395">
    <property type="entry name" value="FMN-linked oxidoreductases"/>
    <property type="match status" value="1"/>
</dbReference>
<feature type="binding site" evidence="12">
    <location>
        <begin position="287"/>
        <end position="288"/>
    </location>
    <ligand>
        <name>FMN</name>
        <dbReference type="ChEBI" id="CHEBI:58210"/>
    </ligand>
</feature>
<dbReference type="EMBL" id="LRQR01000052">
    <property type="protein sequence ID" value="KXA61202.1"/>
    <property type="molecule type" value="Genomic_DNA"/>
</dbReference>